<feature type="compositionally biased region" description="Acidic residues" evidence="1">
    <location>
        <begin position="7"/>
        <end position="16"/>
    </location>
</feature>
<proteinExistence type="predicted"/>
<name>A0AAV7M2N3_PLEWA</name>
<evidence type="ECO:0000313" key="3">
    <source>
        <dbReference type="Proteomes" id="UP001066276"/>
    </source>
</evidence>
<feature type="compositionally biased region" description="Basic and acidic residues" evidence="1">
    <location>
        <begin position="26"/>
        <end position="54"/>
    </location>
</feature>
<keyword evidence="3" id="KW-1185">Reference proteome</keyword>
<evidence type="ECO:0000313" key="2">
    <source>
        <dbReference type="EMBL" id="KAJ1096108.1"/>
    </source>
</evidence>
<protein>
    <submittedName>
        <fullName evidence="2">Uncharacterized protein</fullName>
    </submittedName>
</protein>
<dbReference type="Proteomes" id="UP001066276">
    <property type="component" value="Chromosome 10"/>
</dbReference>
<reference evidence="2" key="1">
    <citation type="journal article" date="2022" name="bioRxiv">
        <title>Sequencing and chromosome-scale assembly of the giantPleurodeles waltlgenome.</title>
        <authorList>
            <person name="Brown T."/>
            <person name="Elewa A."/>
            <person name="Iarovenko S."/>
            <person name="Subramanian E."/>
            <person name="Araus A.J."/>
            <person name="Petzold A."/>
            <person name="Susuki M."/>
            <person name="Suzuki K.-i.T."/>
            <person name="Hayashi T."/>
            <person name="Toyoda A."/>
            <person name="Oliveira C."/>
            <person name="Osipova E."/>
            <person name="Leigh N.D."/>
            <person name="Simon A."/>
            <person name="Yun M.H."/>
        </authorList>
    </citation>
    <scope>NUCLEOTIDE SEQUENCE</scope>
    <source>
        <strain evidence="2">20211129_DDA</strain>
        <tissue evidence="2">Liver</tissue>
    </source>
</reference>
<sequence>MGHVKPEEEDCDDAQEEEKRTRKTPTRREDGKKARPASDNEVARREAKTPDNGRMEGSGAESEESERAWETDFPSEAESTKKDAVTTRHIPGGTWLLQLLGKGASETGDICKKEERRE</sequence>
<feature type="region of interest" description="Disordered" evidence="1">
    <location>
        <begin position="1"/>
        <end position="87"/>
    </location>
</feature>
<comment type="caution">
    <text evidence="2">The sequence shown here is derived from an EMBL/GenBank/DDBJ whole genome shotgun (WGS) entry which is preliminary data.</text>
</comment>
<accession>A0AAV7M2N3</accession>
<gene>
    <name evidence="2" type="ORF">NDU88_001254</name>
</gene>
<dbReference type="EMBL" id="JANPWB010000014">
    <property type="protein sequence ID" value="KAJ1096108.1"/>
    <property type="molecule type" value="Genomic_DNA"/>
</dbReference>
<organism evidence="2 3">
    <name type="scientific">Pleurodeles waltl</name>
    <name type="common">Iberian ribbed newt</name>
    <dbReference type="NCBI Taxonomy" id="8319"/>
    <lineage>
        <taxon>Eukaryota</taxon>
        <taxon>Metazoa</taxon>
        <taxon>Chordata</taxon>
        <taxon>Craniata</taxon>
        <taxon>Vertebrata</taxon>
        <taxon>Euteleostomi</taxon>
        <taxon>Amphibia</taxon>
        <taxon>Batrachia</taxon>
        <taxon>Caudata</taxon>
        <taxon>Salamandroidea</taxon>
        <taxon>Salamandridae</taxon>
        <taxon>Pleurodelinae</taxon>
        <taxon>Pleurodeles</taxon>
    </lineage>
</organism>
<evidence type="ECO:0000256" key="1">
    <source>
        <dbReference type="SAM" id="MobiDB-lite"/>
    </source>
</evidence>
<dbReference type="AlphaFoldDB" id="A0AAV7M2N3"/>